<evidence type="ECO:0008006" key="11">
    <source>
        <dbReference type="Google" id="ProtNLM"/>
    </source>
</evidence>
<feature type="coiled-coil region" evidence="7">
    <location>
        <begin position="450"/>
        <end position="477"/>
    </location>
</feature>
<keyword evidence="10" id="KW-1185">Reference proteome</keyword>
<feature type="compositionally biased region" description="Low complexity" evidence="8">
    <location>
        <begin position="278"/>
        <end position="287"/>
    </location>
</feature>
<dbReference type="OrthoDB" id="545678at2759"/>
<keyword evidence="4" id="KW-0498">Mitosis</keyword>
<dbReference type="PANTHER" id="PTHR23168:SF0">
    <property type="entry name" value="MITOTIC SPINDLE ASSEMBLY CHECKPOINT PROTEIN MAD1"/>
    <property type="match status" value="1"/>
</dbReference>
<dbReference type="EMBL" id="JAEHOE010000077">
    <property type="protein sequence ID" value="KAG2488979.1"/>
    <property type="molecule type" value="Genomic_DNA"/>
</dbReference>
<evidence type="ECO:0000313" key="9">
    <source>
        <dbReference type="EMBL" id="KAG2488979.1"/>
    </source>
</evidence>
<dbReference type="Gene3D" id="1.20.5.170">
    <property type="match status" value="1"/>
</dbReference>
<name>A0A836BVG5_9CHLO</name>
<accession>A0A836BVG5</accession>
<dbReference type="PANTHER" id="PTHR23168">
    <property type="entry name" value="MITOTIC SPINDLE ASSEMBLY CHECKPOINT PROTEIN MAD1 MITOTIC ARREST DEFICIENT-LIKE PROTEIN 1"/>
    <property type="match status" value="1"/>
</dbReference>
<feature type="compositionally biased region" description="Low complexity" evidence="8">
    <location>
        <begin position="258"/>
        <end position="269"/>
    </location>
</feature>
<dbReference type="Gene3D" id="6.10.250.90">
    <property type="match status" value="1"/>
</dbReference>
<keyword evidence="5" id="KW-0539">Nucleus</keyword>
<comment type="similarity">
    <text evidence="2">Belongs to the MAD1 family.</text>
</comment>
<dbReference type="SUPFAM" id="SSF75704">
    <property type="entry name" value="Mitotic arrest deficient-like 1, Mad1"/>
    <property type="match status" value="1"/>
</dbReference>
<evidence type="ECO:0000256" key="7">
    <source>
        <dbReference type="SAM" id="Coils"/>
    </source>
</evidence>
<protein>
    <recommendedName>
        <fullName evidence="11">Mitotic checkpoint protein MAD1</fullName>
    </recommendedName>
</protein>
<dbReference type="GO" id="GO:0051315">
    <property type="term" value="P:attachment of mitotic spindle microtubules to kinetochore"/>
    <property type="evidence" value="ECO:0007669"/>
    <property type="project" value="TreeGrafter"/>
</dbReference>
<evidence type="ECO:0000313" key="10">
    <source>
        <dbReference type="Proteomes" id="UP000612055"/>
    </source>
</evidence>
<feature type="region of interest" description="Disordered" evidence="8">
    <location>
        <begin position="544"/>
        <end position="570"/>
    </location>
</feature>
<evidence type="ECO:0000256" key="8">
    <source>
        <dbReference type="SAM" id="MobiDB-lite"/>
    </source>
</evidence>
<feature type="coiled-coil region" evidence="7">
    <location>
        <begin position="121"/>
        <end position="234"/>
    </location>
</feature>
<dbReference type="GO" id="GO:0072686">
    <property type="term" value="C:mitotic spindle"/>
    <property type="evidence" value="ECO:0007669"/>
    <property type="project" value="TreeGrafter"/>
</dbReference>
<dbReference type="GO" id="GO:0007094">
    <property type="term" value="P:mitotic spindle assembly checkpoint signaling"/>
    <property type="evidence" value="ECO:0007669"/>
    <property type="project" value="InterPro"/>
</dbReference>
<dbReference type="Pfam" id="PF05557">
    <property type="entry name" value="MAD"/>
    <property type="match status" value="1"/>
</dbReference>
<dbReference type="InterPro" id="IPR008672">
    <property type="entry name" value="Mad1"/>
</dbReference>
<evidence type="ECO:0000256" key="2">
    <source>
        <dbReference type="ARBA" id="ARBA00008029"/>
    </source>
</evidence>
<organism evidence="9 10">
    <name type="scientific">Edaphochlamys debaryana</name>
    <dbReference type="NCBI Taxonomy" id="47281"/>
    <lineage>
        <taxon>Eukaryota</taxon>
        <taxon>Viridiplantae</taxon>
        <taxon>Chlorophyta</taxon>
        <taxon>core chlorophytes</taxon>
        <taxon>Chlorophyceae</taxon>
        <taxon>CS clade</taxon>
        <taxon>Chlamydomonadales</taxon>
        <taxon>Chlamydomonadales incertae sedis</taxon>
        <taxon>Edaphochlamys</taxon>
    </lineage>
</organism>
<dbReference type="GO" id="GO:0005635">
    <property type="term" value="C:nuclear envelope"/>
    <property type="evidence" value="ECO:0007669"/>
    <property type="project" value="TreeGrafter"/>
</dbReference>
<gene>
    <name evidence="9" type="ORF">HYH03_012420</name>
</gene>
<evidence type="ECO:0000256" key="1">
    <source>
        <dbReference type="ARBA" id="ARBA00004123"/>
    </source>
</evidence>
<dbReference type="Gene3D" id="3.30.457.60">
    <property type="match status" value="1"/>
</dbReference>
<sequence length="713" mass="73267">MDYLRGRGGKIKELEDELANAKSRCGKLEQEAREHAEAIAQLQAENKASVALKAAALAPASGPGSSAVEHLNRQLDEQLRRALALEQDLASAKQREAVTAQRLSSLQAAADQARVEQAGALAAAGAEAARLRAELEAARADAALAVQRAELAQRVAQRRVEAEQEVLKVTQAQLEELRGAAGALRRELEAAQGAAAAREAEAAALRGSSQVVRLQLLEGELRGAREALARAQAAQGAAAAAGARAGAGAQAGTSPGAQAAAAAAQRGPGPAAGGSAQGAGPSAGRAAAPEAVLPEALRGPWEALCRALAVPPGLSLALAAEEAARAAGALGREAAELRSALSAREEELMQQRAVSSGSEAYAAELQSQLAAARSRLERALTGEKVAERRAAAIEAERDCLRSALQSPTAAAGVANPASLPGQLLAGQRVAALTAEVASSLAAAEAQALAAAAATARAEAADTRIKSLERAADSLAAEERLGRGELIRAGGLRVLHLRHNPEAEARAEEREAATTRLAAENEALRAHVGELEAAAAGLRAALEAAQGSGGAAPPPPPADSSAPSASPPAVPAPALGGGVSLAVKDAEIVVLRRRLEETDKAMSRLKAVFKERITVFREACYSLFGYRVDMTAEATAAADAAGAPTTFTLKPQHADDPSVLLIFRYSGGHMELVPTTFTRERLAREVGTFVTKFNCIPALTANLTMDNFQKQTQC</sequence>
<evidence type="ECO:0000256" key="3">
    <source>
        <dbReference type="ARBA" id="ARBA00022618"/>
    </source>
</evidence>
<comment type="caution">
    <text evidence="9">The sequence shown here is derived from an EMBL/GenBank/DDBJ whole genome shotgun (WGS) entry which is preliminary data.</text>
</comment>
<dbReference type="GO" id="GO:0051301">
    <property type="term" value="P:cell division"/>
    <property type="evidence" value="ECO:0007669"/>
    <property type="project" value="UniProtKB-KW"/>
</dbReference>
<evidence type="ECO:0000256" key="4">
    <source>
        <dbReference type="ARBA" id="ARBA00022776"/>
    </source>
</evidence>
<keyword evidence="3" id="KW-0132">Cell division</keyword>
<keyword evidence="6" id="KW-0131">Cell cycle</keyword>
<evidence type="ECO:0000256" key="6">
    <source>
        <dbReference type="ARBA" id="ARBA00023306"/>
    </source>
</evidence>
<comment type="subcellular location">
    <subcellularLocation>
        <location evidence="1">Nucleus</location>
    </subcellularLocation>
</comment>
<keyword evidence="7" id="KW-0175">Coiled coil</keyword>
<reference evidence="9" key="1">
    <citation type="journal article" date="2020" name="bioRxiv">
        <title>Comparative genomics of Chlamydomonas.</title>
        <authorList>
            <person name="Craig R.J."/>
            <person name="Hasan A.R."/>
            <person name="Ness R.W."/>
            <person name="Keightley P.D."/>
        </authorList>
    </citation>
    <scope>NUCLEOTIDE SEQUENCE</scope>
    <source>
        <strain evidence="9">CCAP 11/70</strain>
    </source>
</reference>
<dbReference type="AlphaFoldDB" id="A0A836BVG5"/>
<feature type="coiled-coil region" evidence="7">
    <location>
        <begin position="11"/>
        <end position="95"/>
    </location>
</feature>
<feature type="region of interest" description="Disordered" evidence="8">
    <location>
        <begin position="258"/>
        <end position="287"/>
    </location>
</feature>
<dbReference type="Proteomes" id="UP000612055">
    <property type="component" value="Unassembled WGS sequence"/>
</dbReference>
<proteinExistence type="inferred from homology"/>
<evidence type="ECO:0000256" key="5">
    <source>
        <dbReference type="ARBA" id="ARBA00023242"/>
    </source>
</evidence>
<dbReference type="GO" id="GO:0000776">
    <property type="term" value="C:kinetochore"/>
    <property type="evidence" value="ECO:0007669"/>
    <property type="project" value="TreeGrafter"/>
</dbReference>